<comment type="similarity">
    <text evidence="2 8">Belongs to the SRP14 family.</text>
</comment>
<evidence type="ECO:0000256" key="3">
    <source>
        <dbReference type="ARBA" id="ARBA00017926"/>
    </source>
</evidence>
<dbReference type="GO" id="GO:0006614">
    <property type="term" value="P:SRP-dependent cotranslational protein targeting to membrane"/>
    <property type="evidence" value="ECO:0007669"/>
    <property type="project" value="UniProtKB-UniRule"/>
</dbReference>
<keyword evidence="4 8" id="KW-0963">Cytoplasm</keyword>
<evidence type="ECO:0000313" key="9">
    <source>
        <dbReference type="EMBL" id="JAB58695.1"/>
    </source>
</evidence>
<evidence type="ECO:0000256" key="1">
    <source>
        <dbReference type="ARBA" id="ARBA00004496"/>
    </source>
</evidence>
<protein>
    <recommendedName>
        <fullName evidence="3 8">Signal recognition particle 14 kDa protein</fullName>
        <shortName evidence="8">SRP14</shortName>
    </recommendedName>
</protein>
<dbReference type="FunFam" id="3.30.720.10:FF:000003">
    <property type="entry name" value="Signal recognition particle 14"/>
    <property type="match status" value="1"/>
</dbReference>
<dbReference type="EMBL" id="GANO01001176">
    <property type="protein sequence ID" value="JAB58695.1"/>
    <property type="molecule type" value="mRNA"/>
</dbReference>
<dbReference type="InterPro" id="IPR003210">
    <property type="entry name" value="Signal_recog_particle_SRP14"/>
</dbReference>
<evidence type="ECO:0000256" key="8">
    <source>
        <dbReference type="RuleBase" id="RU368100"/>
    </source>
</evidence>
<dbReference type="GO" id="GO:0008312">
    <property type="term" value="F:7S RNA binding"/>
    <property type="evidence" value="ECO:0007669"/>
    <property type="project" value="UniProtKB-UniRule"/>
</dbReference>
<accession>U5EM27</accession>
<evidence type="ECO:0000256" key="7">
    <source>
        <dbReference type="ARBA" id="ARBA00023274"/>
    </source>
</evidence>
<reference evidence="9" key="1">
    <citation type="journal article" date="2014" name="Insect Biochem. Mol. Biol.">
        <title>An insight into the sialome of the frog biting fly, Corethrella appendiculata.</title>
        <authorList>
            <person name="Ribeiro J.M.C."/>
            <person name="Chagas A.C."/>
            <person name="Pham V.M."/>
            <person name="Lounibos L.P."/>
            <person name="Calvo E."/>
        </authorList>
    </citation>
    <scope>NUCLEOTIDE SEQUENCE</scope>
    <source>
        <tissue evidence="9">Salivary glands</tissue>
    </source>
</reference>
<dbReference type="SUPFAM" id="SSF54762">
    <property type="entry name" value="Signal recognition particle alu RNA binding heterodimer, SRP9/14"/>
    <property type="match status" value="1"/>
</dbReference>
<evidence type="ECO:0000256" key="2">
    <source>
        <dbReference type="ARBA" id="ARBA00010349"/>
    </source>
</evidence>
<dbReference type="GO" id="GO:0005786">
    <property type="term" value="C:signal recognition particle, endoplasmic reticulum targeting"/>
    <property type="evidence" value="ECO:0007669"/>
    <property type="project" value="UniProtKB-UniRule"/>
</dbReference>
<evidence type="ECO:0000256" key="4">
    <source>
        <dbReference type="ARBA" id="ARBA00022490"/>
    </source>
</evidence>
<keyword evidence="5 8" id="KW-0694">RNA-binding</keyword>
<dbReference type="AlphaFoldDB" id="U5EM27"/>
<keyword evidence="6 8" id="KW-0733">Signal recognition particle</keyword>
<comment type="subunit">
    <text evidence="8">Heterodimer with SRP9; binds RNA as heterodimer. Component of a signal recognition particle (SRP) complex that consists of a 7SL RNA molecule of 300 nucleotides and six protein subunits: SRP72, SRP68, SRP54, SRP19, SRP14 and SRP9.</text>
</comment>
<comment type="subcellular location">
    <subcellularLocation>
        <location evidence="1 8">Cytoplasm</location>
    </subcellularLocation>
</comment>
<dbReference type="PANTHER" id="PTHR12013">
    <property type="entry name" value="SIGNAL RECOGNITION PARTICLE 14 KD PROTEIN"/>
    <property type="match status" value="1"/>
</dbReference>
<dbReference type="Gene3D" id="3.30.720.10">
    <property type="entry name" value="Signal recognition particle alu RNA binding heterodimer, srp9/1"/>
    <property type="match status" value="1"/>
</dbReference>
<evidence type="ECO:0000256" key="5">
    <source>
        <dbReference type="ARBA" id="ARBA00022884"/>
    </source>
</evidence>
<name>U5EM27_9DIPT</name>
<dbReference type="Pfam" id="PF02290">
    <property type="entry name" value="SRP14"/>
    <property type="match status" value="1"/>
</dbReference>
<dbReference type="InterPro" id="IPR009018">
    <property type="entry name" value="Signal_recog_particle_SRP9/14"/>
</dbReference>
<organism evidence="9">
    <name type="scientific">Corethrella appendiculata</name>
    <dbReference type="NCBI Taxonomy" id="1370023"/>
    <lineage>
        <taxon>Eukaryota</taxon>
        <taxon>Metazoa</taxon>
        <taxon>Ecdysozoa</taxon>
        <taxon>Arthropoda</taxon>
        <taxon>Hexapoda</taxon>
        <taxon>Insecta</taxon>
        <taxon>Pterygota</taxon>
        <taxon>Neoptera</taxon>
        <taxon>Endopterygota</taxon>
        <taxon>Diptera</taxon>
        <taxon>Nematocera</taxon>
        <taxon>Culicoidea</taxon>
        <taxon>Chaoboridae</taxon>
        <taxon>Corethrella</taxon>
    </lineage>
</organism>
<evidence type="ECO:0000256" key="6">
    <source>
        <dbReference type="ARBA" id="ARBA00023135"/>
    </source>
</evidence>
<keyword evidence="7 8" id="KW-0687">Ribonucleoprotein</keyword>
<sequence length="109" mass="12330">MVLLSNDEFLTQLTLLTQNSKKSSSFTITLKRYDGNDKPTPREGRPALPKPEEYMCLIRAKSKNKKLSTVVKHNDVGRVMESYGKIMKSNMDGLKKVKKNKNKSKAVQG</sequence>
<dbReference type="GO" id="GO:0030942">
    <property type="term" value="F:endoplasmic reticulum signal peptide binding"/>
    <property type="evidence" value="ECO:0007669"/>
    <property type="project" value="UniProtKB-UniRule"/>
</dbReference>
<comment type="function">
    <text evidence="8">Component of the signal recognition particle (SRP) complex, a ribonucleoprotein complex that mediates the cotranslational targeting of secretory and membrane proteins to the endoplasmic reticulum (ER). SRP9 together with SRP14 and the Alu portion of the SRP RNA, constitutes the elongation arrest domain of SRP. The complex of SRP9 and SRP14 is required for SRP RNA binding.</text>
</comment>
<proteinExistence type="evidence at transcript level"/>